<evidence type="ECO:0000313" key="2">
    <source>
        <dbReference type="EMBL" id="POM64597.1"/>
    </source>
</evidence>
<dbReference type="AlphaFoldDB" id="A0A2P4XGB6"/>
<reference evidence="2 3" key="1">
    <citation type="journal article" date="2017" name="Genome Biol. Evol.">
        <title>Phytophthora megakarya and P. palmivora, closely related causal agents of cacao black pod rot, underwent increases in genome sizes and gene numbers by different mechanisms.</title>
        <authorList>
            <person name="Ali S.S."/>
            <person name="Shao J."/>
            <person name="Lary D.J."/>
            <person name="Kronmiller B."/>
            <person name="Shen D."/>
            <person name="Strem M.D."/>
            <person name="Amoako-Attah I."/>
            <person name="Akrofi A.Y."/>
            <person name="Begoude B.A."/>
            <person name="Ten Hoopen G.M."/>
            <person name="Coulibaly K."/>
            <person name="Kebe B.I."/>
            <person name="Melnick R.L."/>
            <person name="Guiltinan M.J."/>
            <person name="Tyler B.M."/>
            <person name="Meinhardt L.W."/>
            <person name="Bailey B.A."/>
        </authorList>
    </citation>
    <scope>NUCLEOTIDE SEQUENCE [LARGE SCALE GENOMIC DNA]</scope>
    <source>
        <strain evidence="3">sbr112.9</strain>
    </source>
</reference>
<organism evidence="2 3">
    <name type="scientific">Phytophthora palmivora</name>
    <dbReference type="NCBI Taxonomy" id="4796"/>
    <lineage>
        <taxon>Eukaryota</taxon>
        <taxon>Sar</taxon>
        <taxon>Stramenopiles</taxon>
        <taxon>Oomycota</taxon>
        <taxon>Peronosporomycetes</taxon>
        <taxon>Peronosporales</taxon>
        <taxon>Peronosporaceae</taxon>
        <taxon>Phytophthora</taxon>
    </lineage>
</organism>
<evidence type="ECO:0000259" key="1">
    <source>
        <dbReference type="Pfam" id="PF07727"/>
    </source>
</evidence>
<protein>
    <recommendedName>
        <fullName evidence="1">Reverse transcriptase Ty1/copia-type domain-containing protein</fullName>
    </recommendedName>
</protein>
<keyword evidence="3" id="KW-1185">Reference proteome</keyword>
<comment type="caution">
    <text evidence="2">The sequence shown here is derived from an EMBL/GenBank/DDBJ whole genome shotgun (WGS) entry which is preliminary data.</text>
</comment>
<dbReference type="Proteomes" id="UP000237271">
    <property type="component" value="Unassembled WGS sequence"/>
</dbReference>
<evidence type="ECO:0000313" key="3">
    <source>
        <dbReference type="Proteomes" id="UP000237271"/>
    </source>
</evidence>
<dbReference type="EMBL" id="NCKW01011073">
    <property type="protein sequence ID" value="POM64597.1"/>
    <property type="molecule type" value="Genomic_DNA"/>
</dbReference>
<dbReference type="InterPro" id="IPR013103">
    <property type="entry name" value="RVT_2"/>
</dbReference>
<proteinExistence type="predicted"/>
<name>A0A2P4XGB6_9STRA</name>
<gene>
    <name evidence="2" type="ORF">PHPALM_19845</name>
</gene>
<sequence>MWEVVRMPTGAHVLHMKRVYKTKKDAEGDIERRKAWLVTCGNEQEFGVCDNITFAAVIDIGEFQQGTAIYVKTDKEMVLFIYIRLPQGMTVSDEIVLELKKALYGLKQVGRLWSKLLQQKLVNVGFEQNLTDIWVYYSPWQGVLIVVGVYVDAVLVTGTEQNALDLPVKDLGVASKFLGMRDLDQKVAIVNMLQRFGMDEARGVRTPICVERGRCGGSGGVPVAGWEFDMDCPLRGSRHRFCFEQGLSPDAQPLIAYTGAGFAADKRDRKSVTGGLVTLDGIPSVTFHDGGLVYDGVSYGNGVTWGERTARRAWRDHEEPMPLRVDNQAVLRQLEGETASAKAINFMSTINSWDDTHEREC</sequence>
<accession>A0A2P4XGB6</accession>
<feature type="domain" description="Reverse transcriptase Ty1/copia-type" evidence="1">
    <location>
        <begin position="2"/>
        <end position="194"/>
    </location>
</feature>
<dbReference type="Pfam" id="PF07727">
    <property type="entry name" value="RVT_2"/>
    <property type="match status" value="1"/>
</dbReference>